<reference evidence="1 2" key="1">
    <citation type="submission" date="2014-10" db="EMBL/GenBank/DDBJ databases">
        <title>Genome sequence of Ponticoccus sp. strain UMTAT08 isolated from clonal culture of toxic dinoflagellate Alexandrium tamiyavanichii.</title>
        <authorList>
            <person name="Gan H.Y."/>
            <person name="Muhd D.-D."/>
            <person name="Mohd Noor M.E."/>
            <person name="Yeong Y.S."/>
            <person name="Usup G."/>
        </authorList>
    </citation>
    <scope>NUCLEOTIDE SEQUENCE [LARGE SCALE GENOMIC DNA]</scope>
    <source>
        <strain evidence="1 2">UMTAT08</strain>
    </source>
</reference>
<dbReference type="Proteomes" id="UP000030960">
    <property type="component" value="Unassembled WGS sequence"/>
</dbReference>
<keyword evidence="1" id="KW-0378">Hydrolase</keyword>
<dbReference type="Pfam" id="PF01244">
    <property type="entry name" value="Peptidase_M19"/>
    <property type="match status" value="1"/>
</dbReference>
<dbReference type="SUPFAM" id="SSF51556">
    <property type="entry name" value="Metallo-dependent hydrolases"/>
    <property type="match status" value="1"/>
</dbReference>
<dbReference type="GO" id="GO:0006508">
    <property type="term" value="P:proteolysis"/>
    <property type="evidence" value="ECO:0007669"/>
    <property type="project" value="InterPro"/>
</dbReference>
<protein>
    <submittedName>
        <fullName evidence="1">Microsomal dipeptidase</fullName>
        <ecNumber evidence="1">3.4.13.19</ecNumber>
    </submittedName>
</protein>
<keyword evidence="1" id="KW-0645">Protease</keyword>
<dbReference type="CDD" id="cd01301">
    <property type="entry name" value="rDP_like"/>
    <property type="match status" value="1"/>
</dbReference>
<dbReference type="Gene3D" id="3.20.20.140">
    <property type="entry name" value="Metal-dependent hydrolases"/>
    <property type="match status" value="1"/>
</dbReference>
<dbReference type="AlphaFoldDB" id="A0A0B3S5G9"/>
<gene>
    <name evidence="1" type="ORF">OA50_00844</name>
</gene>
<dbReference type="EC" id="3.4.13.19" evidence="1"/>
<dbReference type="InterPro" id="IPR008257">
    <property type="entry name" value="Pept_M19"/>
</dbReference>
<dbReference type="PANTHER" id="PTHR10443">
    <property type="entry name" value="MICROSOMAL DIPEPTIDASE"/>
    <property type="match status" value="1"/>
</dbReference>
<organism evidence="1 2">
    <name type="scientific">Mameliella alba</name>
    <dbReference type="NCBI Taxonomy" id="561184"/>
    <lineage>
        <taxon>Bacteria</taxon>
        <taxon>Pseudomonadati</taxon>
        <taxon>Pseudomonadota</taxon>
        <taxon>Alphaproteobacteria</taxon>
        <taxon>Rhodobacterales</taxon>
        <taxon>Roseobacteraceae</taxon>
        <taxon>Mameliella</taxon>
    </lineage>
</organism>
<dbReference type="EMBL" id="JSUQ01000003">
    <property type="protein sequence ID" value="KHQ54253.1"/>
    <property type="molecule type" value="Genomic_DNA"/>
</dbReference>
<dbReference type="PANTHER" id="PTHR10443:SF12">
    <property type="entry name" value="DIPEPTIDASE"/>
    <property type="match status" value="1"/>
</dbReference>
<proteinExistence type="predicted"/>
<dbReference type="STRING" id="561184.SAMN05216376_11759"/>
<keyword evidence="1" id="KW-0224">Dipeptidase</keyword>
<name>A0A0B3S5G9_9RHOB</name>
<keyword evidence="2" id="KW-1185">Reference proteome</keyword>
<dbReference type="PATRIC" id="fig|1515334.3.peg.849"/>
<dbReference type="PROSITE" id="PS51365">
    <property type="entry name" value="RENAL_DIPEPTIDASE_2"/>
    <property type="match status" value="1"/>
</dbReference>
<accession>A0A0B3S5G9</accession>
<dbReference type="InterPro" id="IPR032466">
    <property type="entry name" value="Metal_Hydrolase"/>
</dbReference>
<dbReference type="RefSeq" id="WP_223306154.1">
    <property type="nucleotide sequence ID" value="NZ_JSUQ01000003.1"/>
</dbReference>
<evidence type="ECO:0000313" key="2">
    <source>
        <dbReference type="Proteomes" id="UP000030960"/>
    </source>
</evidence>
<dbReference type="GO" id="GO:0070573">
    <property type="term" value="F:metallodipeptidase activity"/>
    <property type="evidence" value="ECO:0007669"/>
    <property type="project" value="InterPro"/>
</dbReference>
<sequence length="360" mass="38919">MSQPESPPMPIPFFDGHNDFLLRLMKSPAPREETWLGTSAGHMDLRRMKQAGFAGGLFAIFVPPVPDGSPPPDFKTLMAEPPYALPLPPEMDHATAQPTALEMAGLLHWMVRAAPDDFALCRSAHEIDAAMESDRIAGVMHMEGAEAIGPDLDALYLFHDMGLRSLGPVWSRPTIFGHGVPMAFPGTPDTGPGLTDRGRELIRLCNELNILIDLSHMNEAGFDDVARLSKAPLVATHSNAHALCASPRNLTDRQLHAIRDTGGMVGFNYATFYINADGRADAGTPWEMMLRHIDHLIETLGEDHVGLGSDFDGCVLPDLIGDVTGVQGLLGAMSADGYDDALIAKLARDNWQACLARTIG</sequence>
<evidence type="ECO:0000313" key="1">
    <source>
        <dbReference type="EMBL" id="KHQ54253.1"/>
    </source>
</evidence>
<comment type="caution">
    <text evidence="1">The sequence shown here is derived from an EMBL/GenBank/DDBJ whole genome shotgun (WGS) entry which is preliminary data.</text>
</comment>